<evidence type="ECO:0000313" key="2">
    <source>
        <dbReference type="EMBL" id="AEP29641.1"/>
    </source>
</evidence>
<sequence>MLSHQLETNDTLISYSQARNCIYFLLFSALGVWLFDVFYMQDTAEDTVQKQDSIVREQNEDNLERLTQNSKLLAHLKLVTLPSVPVKSNSVPSEPFKQSDEMPTVKQVASAGVATQISQSPTPVGKVSLQPTAAEVKSVINQLTDLNSQHIQFLLPATNSAKKRFLAHMYQCENMQFGALTNNKPLQLILLSDDKTQTQEFRASELLRVAHDYLNNYERSLLTLYGKGNRPVRIFPASLDANLAAHIAAALGDKKLQSFSARYFLQGKQLGLTDVVLNEQVIPQNWIISSKECD</sequence>
<dbReference type="OrthoDB" id="6322134at2"/>
<proteinExistence type="predicted"/>
<evidence type="ECO:0000256" key="1">
    <source>
        <dbReference type="SAM" id="Phobius"/>
    </source>
</evidence>
<reference evidence="2 3" key="1">
    <citation type="journal article" date="2011" name="J. Bacteriol.">
        <title>Complete genome sequence of seawater bacterium Glaciecola nitratireducens FR1064T.</title>
        <authorList>
            <person name="Bian F."/>
            <person name="Qin Q.L."/>
            <person name="Xie B.B."/>
            <person name="Shu Y.L."/>
            <person name="Zhang X.Y."/>
            <person name="Yu Y."/>
            <person name="Chen B."/>
            <person name="Chen X.L."/>
            <person name="Zhou B.C."/>
            <person name="Zhang Y.Z."/>
        </authorList>
    </citation>
    <scope>NUCLEOTIDE SEQUENCE [LARGE SCALE GENOMIC DNA]</scope>
    <source>
        <strain evidence="3">JCM 12485 / KCTC 12276 / FR1064</strain>
    </source>
</reference>
<keyword evidence="1" id="KW-1133">Transmembrane helix</keyword>
<protein>
    <submittedName>
        <fullName evidence="2">Uncharacterized protein</fullName>
    </submittedName>
</protein>
<dbReference type="HOGENOM" id="CLU_945819_0_0_6"/>
<dbReference type="EMBL" id="CP003060">
    <property type="protein sequence ID" value="AEP29641.1"/>
    <property type="molecule type" value="Genomic_DNA"/>
</dbReference>
<gene>
    <name evidence="2" type="ordered locus">GNIT_1523</name>
</gene>
<dbReference type="Proteomes" id="UP000009282">
    <property type="component" value="Chromosome"/>
</dbReference>
<keyword evidence="1" id="KW-0812">Transmembrane</keyword>
<feature type="transmembrane region" description="Helical" evidence="1">
    <location>
        <begin position="21"/>
        <end position="40"/>
    </location>
</feature>
<evidence type="ECO:0000313" key="3">
    <source>
        <dbReference type="Proteomes" id="UP000009282"/>
    </source>
</evidence>
<dbReference type="RefSeq" id="WP_014108515.1">
    <property type="nucleotide sequence ID" value="NC_016041.1"/>
</dbReference>
<organism evidence="2 3">
    <name type="scientific">Glaciecola nitratireducens (strain JCM 12485 / KCTC 12276 / FR1064)</name>
    <dbReference type="NCBI Taxonomy" id="1085623"/>
    <lineage>
        <taxon>Bacteria</taxon>
        <taxon>Pseudomonadati</taxon>
        <taxon>Pseudomonadota</taxon>
        <taxon>Gammaproteobacteria</taxon>
        <taxon>Alteromonadales</taxon>
        <taxon>Alteromonadaceae</taxon>
        <taxon>Brumicola</taxon>
    </lineage>
</organism>
<accession>G4QGK4</accession>
<dbReference type="STRING" id="1085623.GNIT_1523"/>
<dbReference type="KEGG" id="gni:GNIT_1523"/>
<keyword evidence="3" id="KW-1185">Reference proteome</keyword>
<name>G4QGK4_GLANF</name>
<keyword evidence="1" id="KW-0472">Membrane</keyword>
<dbReference type="AlphaFoldDB" id="G4QGK4"/>